<dbReference type="GeneID" id="62227766"/>
<organism evidence="1 2">
    <name type="scientific">Botrytis deweyae</name>
    <dbReference type="NCBI Taxonomy" id="2478750"/>
    <lineage>
        <taxon>Eukaryota</taxon>
        <taxon>Fungi</taxon>
        <taxon>Dikarya</taxon>
        <taxon>Ascomycota</taxon>
        <taxon>Pezizomycotina</taxon>
        <taxon>Leotiomycetes</taxon>
        <taxon>Helotiales</taxon>
        <taxon>Sclerotiniaceae</taxon>
        <taxon>Botrytis</taxon>
    </lineage>
</organism>
<protein>
    <submittedName>
        <fullName evidence="1">Uncharacterized protein</fullName>
    </submittedName>
</protein>
<sequence length="84" mass="9574">MVSQKIGVQEIKGKYKNFGQASKGNDDQMLRTVMEDLLYKANDMVLIRNNGYGTEPTTLDGILLVDIQTRELVEDVLWKYHLGI</sequence>
<accession>A0ABQ7J196</accession>
<proteinExistence type="predicted"/>
<reference evidence="1 2" key="1">
    <citation type="journal article" date="2020" name="Genome Biol. Evol.">
        <title>Comparative genomics of Sclerotiniaceae.</title>
        <authorList>
            <person name="Valero Jimenez C.A."/>
            <person name="Steentjes M."/>
            <person name="Scholten O.E."/>
            <person name="Van Kan J.A.L."/>
        </authorList>
    </citation>
    <scope>NUCLEOTIDE SEQUENCE [LARGE SCALE GENOMIC DNA]</scope>
    <source>
        <strain evidence="1 2">B1</strain>
    </source>
</reference>
<evidence type="ECO:0000313" key="2">
    <source>
        <dbReference type="Proteomes" id="UP000783213"/>
    </source>
</evidence>
<dbReference type="RefSeq" id="XP_038814875.1">
    <property type="nucleotide sequence ID" value="XM_038948609.1"/>
</dbReference>
<comment type="caution">
    <text evidence="1">The sequence shown here is derived from an EMBL/GenBank/DDBJ whole genome shotgun (WGS) entry which is preliminary data.</text>
</comment>
<dbReference type="EMBL" id="RCSX01000002">
    <property type="protein sequence ID" value="KAF7938654.1"/>
    <property type="molecule type" value="Genomic_DNA"/>
</dbReference>
<name>A0ABQ7J196_9HELO</name>
<dbReference type="Proteomes" id="UP000783213">
    <property type="component" value="Unassembled WGS sequence"/>
</dbReference>
<keyword evidence="2" id="KW-1185">Reference proteome</keyword>
<gene>
    <name evidence="1" type="ORF">EAE98_000992</name>
</gene>
<evidence type="ECO:0000313" key="1">
    <source>
        <dbReference type="EMBL" id="KAF7938654.1"/>
    </source>
</evidence>